<reference evidence="1" key="1">
    <citation type="submission" date="2019-08" db="EMBL/GenBank/DDBJ databases">
        <title>The improved chromosome-level genome for the pearl oyster Pinctada fucata martensii using PacBio sequencing and Hi-C.</title>
        <authorList>
            <person name="Zheng Z."/>
        </authorList>
    </citation>
    <scope>NUCLEOTIDE SEQUENCE</scope>
    <source>
        <strain evidence="1">ZZ-2019</strain>
        <tissue evidence="1">Adductor muscle</tissue>
    </source>
</reference>
<comment type="caution">
    <text evidence="1">The sequence shown here is derived from an EMBL/GenBank/DDBJ whole genome shotgun (WGS) entry which is preliminary data.</text>
</comment>
<name>A0AA88YNZ4_PINIB</name>
<dbReference type="AlphaFoldDB" id="A0AA88YNZ4"/>
<proteinExistence type="predicted"/>
<organism evidence="1 2">
    <name type="scientific">Pinctada imbricata</name>
    <name type="common">Atlantic pearl-oyster</name>
    <name type="synonym">Pinctada martensii</name>
    <dbReference type="NCBI Taxonomy" id="66713"/>
    <lineage>
        <taxon>Eukaryota</taxon>
        <taxon>Metazoa</taxon>
        <taxon>Spiralia</taxon>
        <taxon>Lophotrochozoa</taxon>
        <taxon>Mollusca</taxon>
        <taxon>Bivalvia</taxon>
        <taxon>Autobranchia</taxon>
        <taxon>Pteriomorphia</taxon>
        <taxon>Pterioida</taxon>
        <taxon>Pterioidea</taxon>
        <taxon>Pteriidae</taxon>
        <taxon>Pinctada</taxon>
    </lineage>
</organism>
<sequence>MDRKIKVIIWKYTGLSNVGHAALQLSDGTYISWWPIMNEGGLKKTVLNSVEAYRNRTFDLDNNAEDGDPEIVEIPVSQAQEQAVKNWWTGVLANRNEKYNLRTNNCSTIVYRALREAGCSKAKNEPIISPWTPNMVLNYAKQCQKNKEKLQLDEIIEEVVEDYLNALEDSIFAN</sequence>
<protein>
    <submittedName>
        <fullName evidence="1">Uncharacterized protein</fullName>
    </submittedName>
</protein>
<gene>
    <name evidence="1" type="ORF">FSP39_003686</name>
</gene>
<evidence type="ECO:0000313" key="1">
    <source>
        <dbReference type="EMBL" id="KAK3104509.1"/>
    </source>
</evidence>
<dbReference type="EMBL" id="VSWD01000004">
    <property type="protein sequence ID" value="KAK3104509.1"/>
    <property type="molecule type" value="Genomic_DNA"/>
</dbReference>
<evidence type="ECO:0000313" key="2">
    <source>
        <dbReference type="Proteomes" id="UP001186944"/>
    </source>
</evidence>
<accession>A0AA88YNZ4</accession>
<dbReference type="Proteomes" id="UP001186944">
    <property type="component" value="Unassembled WGS sequence"/>
</dbReference>
<keyword evidence="2" id="KW-1185">Reference proteome</keyword>